<gene>
    <name evidence="1" type="ORF">MNB_SV-6-250</name>
</gene>
<accession>A0A1W1CDP8</accession>
<proteinExistence type="predicted"/>
<organism evidence="1">
    <name type="scientific">hydrothermal vent metagenome</name>
    <dbReference type="NCBI Taxonomy" id="652676"/>
    <lineage>
        <taxon>unclassified sequences</taxon>
        <taxon>metagenomes</taxon>
        <taxon>ecological metagenomes</taxon>
    </lineage>
</organism>
<reference evidence="1" key="1">
    <citation type="submission" date="2016-10" db="EMBL/GenBank/DDBJ databases">
        <authorList>
            <person name="de Groot N.N."/>
        </authorList>
    </citation>
    <scope>NUCLEOTIDE SEQUENCE</scope>
</reference>
<dbReference type="EMBL" id="FPHC01000069">
    <property type="protein sequence ID" value="SFV63990.1"/>
    <property type="molecule type" value="Genomic_DNA"/>
</dbReference>
<protein>
    <submittedName>
        <fullName evidence="1">Uncharacterized protein</fullName>
    </submittedName>
</protein>
<sequence length="165" mass="18387">MKIVIFLLISILSYGKIINIDGQCFEQKGNMNLVVPCPSEGKVTIEQKQLPQENTNENSSHTDDSSKCLFTIGKYSLEYKNSDAADGEGLSCDGSLEYIKSMFLGYEKSLSINKKKIGDIVVKKGFSKCNVELFYGDYISIGIMSGDRNMCNDFMADQSRAKKMI</sequence>
<evidence type="ECO:0000313" key="1">
    <source>
        <dbReference type="EMBL" id="SFV63990.1"/>
    </source>
</evidence>
<name>A0A1W1CDP8_9ZZZZ</name>
<dbReference type="AlphaFoldDB" id="A0A1W1CDP8"/>